<dbReference type="AlphaFoldDB" id="A0A9P3PMG3"/>
<comment type="similarity">
    <text evidence="1">Belongs to the 3-beta-HSD family.</text>
</comment>
<dbReference type="GO" id="GO:0016616">
    <property type="term" value="F:oxidoreductase activity, acting on the CH-OH group of donors, NAD or NADP as acceptor"/>
    <property type="evidence" value="ECO:0007669"/>
    <property type="project" value="InterPro"/>
</dbReference>
<accession>A0A9P3PMG3</accession>
<evidence type="ECO:0000313" key="5">
    <source>
        <dbReference type="Proteomes" id="UP001063166"/>
    </source>
</evidence>
<dbReference type="Gene3D" id="3.40.50.720">
    <property type="entry name" value="NAD(P)-binding Rossmann-like Domain"/>
    <property type="match status" value="1"/>
</dbReference>
<name>A0A9P3PMG3_LYOSH</name>
<dbReference type="Pfam" id="PF01073">
    <property type="entry name" value="3Beta_HSD"/>
    <property type="match status" value="1"/>
</dbReference>
<dbReference type="InterPro" id="IPR002225">
    <property type="entry name" value="3Beta_OHSteriod_DH/Estase"/>
</dbReference>
<proteinExistence type="inferred from homology"/>
<protein>
    <submittedName>
        <fullName evidence="4">Male sterility protein</fullName>
    </submittedName>
</protein>
<dbReference type="PANTHER" id="PTHR43245">
    <property type="entry name" value="BIFUNCTIONAL POLYMYXIN RESISTANCE PROTEIN ARNA"/>
    <property type="match status" value="1"/>
</dbReference>
<evidence type="ECO:0000256" key="1">
    <source>
        <dbReference type="ARBA" id="ARBA00009219"/>
    </source>
</evidence>
<evidence type="ECO:0000256" key="2">
    <source>
        <dbReference type="ARBA" id="ARBA00023002"/>
    </source>
</evidence>
<organism evidence="4 5">
    <name type="scientific">Lyophyllum shimeji</name>
    <name type="common">Hon-shimeji</name>
    <name type="synonym">Tricholoma shimeji</name>
    <dbReference type="NCBI Taxonomy" id="47721"/>
    <lineage>
        <taxon>Eukaryota</taxon>
        <taxon>Fungi</taxon>
        <taxon>Dikarya</taxon>
        <taxon>Basidiomycota</taxon>
        <taxon>Agaricomycotina</taxon>
        <taxon>Agaricomycetes</taxon>
        <taxon>Agaricomycetidae</taxon>
        <taxon>Agaricales</taxon>
        <taxon>Tricholomatineae</taxon>
        <taxon>Lyophyllaceae</taxon>
        <taxon>Lyophyllum</taxon>
    </lineage>
</organism>
<evidence type="ECO:0000259" key="3">
    <source>
        <dbReference type="Pfam" id="PF01073"/>
    </source>
</evidence>
<sequence>MGLVALGGFFLVLAAVLTVYGWLNNHRLTRLPQAAVAFSPQRITPDSVRKLAAKLEKLPPITIKEQLPPKTGRRYIVVGGGGFLGGWIVASLLERGEDPKGIRILDIRPPVREDLMSAQTRGVQFMQVDVSDAAAVEAAFNASWPAAITLPGGTLPELTVFHTAANIRFYERHETFLPHSEKVNVLGTENVVNSARSAGASILIYTSSGSVAVRRSRFFLWLWETEPKYFVQVITDDENALPKRHDEFFSNYAATKMRADRLVRAADKSPSGPGAGVLRTGCIRPGNGVFGPRGDMLCGAYLVRRTNPTWIANTMQSFCYVENCALAHLCYEQRLAELQAGGTNPDIGGQAFVVADPGPIPTYGDVYRTLETLTEGECTFPELPPTLMLLVATIIEWYYVGRQLLINGGYAIGKMLPPIDGDLVNLQPSLFALTSVHLVFDDSRARLPPEKGGLGYEGAWTTFEGLHKTVEEHRNGVGRAGRRSDLAGVSLGFGMGRAQHAVAEANDKVVDGLGVDPVKILSTK</sequence>
<evidence type="ECO:0000313" key="4">
    <source>
        <dbReference type="EMBL" id="GLB39045.1"/>
    </source>
</evidence>
<dbReference type="EMBL" id="BRPK01000006">
    <property type="protein sequence ID" value="GLB39045.1"/>
    <property type="molecule type" value="Genomic_DNA"/>
</dbReference>
<comment type="caution">
    <text evidence="4">The sequence shown here is derived from an EMBL/GenBank/DDBJ whole genome shotgun (WGS) entry which is preliminary data.</text>
</comment>
<feature type="domain" description="3-beta hydroxysteroid dehydrogenase/isomerase" evidence="3">
    <location>
        <begin position="76"/>
        <end position="370"/>
    </location>
</feature>
<dbReference type="PANTHER" id="PTHR43245:SF51">
    <property type="entry name" value="SHORT CHAIN DEHYDROGENASE_REDUCTASE FAMILY 42E, MEMBER 2"/>
    <property type="match status" value="1"/>
</dbReference>
<dbReference type="InterPro" id="IPR050177">
    <property type="entry name" value="Lipid_A_modif_metabolic_enz"/>
</dbReference>
<keyword evidence="2" id="KW-0560">Oxidoreductase</keyword>
<dbReference type="InterPro" id="IPR036291">
    <property type="entry name" value="NAD(P)-bd_dom_sf"/>
</dbReference>
<keyword evidence="5" id="KW-1185">Reference proteome</keyword>
<reference evidence="4" key="1">
    <citation type="submission" date="2022-07" db="EMBL/GenBank/DDBJ databases">
        <title>The genome of Lyophyllum shimeji provides insight into the initial evolution of ectomycorrhizal fungal genome.</title>
        <authorList>
            <person name="Kobayashi Y."/>
            <person name="Shibata T."/>
            <person name="Hirakawa H."/>
            <person name="Shigenobu S."/>
            <person name="Nishiyama T."/>
            <person name="Yamada A."/>
            <person name="Hasebe M."/>
            <person name="Kawaguchi M."/>
        </authorList>
    </citation>
    <scope>NUCLEOTIDE SEQUENCE</scope>
    <source>
        <strain evidence="4">AT787</strain>
    </source>
</reference>
<gene>
    <name evidence="4" type="ORF">LshimejAT787_0602070</name>
</gene>
<dbReference type="GO" id="GO:0006694">
    <property type="term" value="P:steroid biosynthetic process"/>
    <property type="evidence" value="ECO:0007669"/>
    <property type="project" value="InterPro"/>
</dbReference>
<dbReference type="OrthoDB" id="10058185at2759"/>
<dbReference type="SUPFAM" id="SSF51735">
    <property type="entry name" value="NAD(P)-binding Rossmann-fold domains"/>
    <property type="match status" value="1"/>
</dbReference>
<dbReference type="Proteomes" id="UP001063166">
    <property type="component" value="Unassembled WGS sequence"/>
</dbReference>